<dbReference type="EMBL" id="AHYR01000004">
    <property type="protein sequence ID" value="EOT42628.1"/>
    <property type="molecule type" value="Genomic_DNA"/>
</dbReference>
<evidence type="ECO:0000256" key="1">
    <source>
        <dbReference type="ARBA" id="ARBA00023125"/>
    </source>
</evidence>
<evidence type="ECO:0000313" key="4">
    <source>
        <dbReference type="Proteomes" id="UP000014127"/>
    </source>
</evidence>
<dbReference type="eggNOG" id="COG1476">
    <property type="taxonomic scope" value="Bacteria"/>
</dbReference>
<dbReference type="GO" id="GO:0003677">
    <property type="term" value="F:DNA binding"/>
    <property type="evidence" value="ECO:0007669"/>
    <property type="project" value="UniProtKB-KW"/>
</dbReference>
<dbReference type="Proteomes" id="UP000014127">
    <property type="component" value="Unassembled WGS sequence"/>
</dbReference>
<dbReference type="PATRIC" id="fig|1139219.3.peg.953"/>
<dbReference type="PROSITE" id="PS50943">
    <property type="entry name" value="HTH_CROC1"/>
    <property type="match status" value="1"/>
</dbReference>
<evidence type="ECO:0000313" key="3">
    <source>
        <dbReference type="EMBL" id="EOT42628.1"/>
    </source>
</evidence>
<dbReference type="OrthoDB" id="9805856at2"/>
<accession>S1NXP8</accession>
<feature type="domain" description="HTH cro/C1-type" evidence="2">
    <location>
        <begin position="4"/>
        <end position="58"/>
    </location>
</feature>
<keyword evidence="1" id="KW-0238">DNA-binding</keyword>
<evidence type="ECO:0000259" key="2">
    <source>
        <dbReference type="PROSITE" id="PS50943"/>
    </source>
</evidence>
<comment type="caution">
    <text evidence="3">The sequence shown here is derived from an EMBL/GenBank/DDBJ whole genome shotgun (WGS) entry which is preliminary data.</text>
</comment>
<gene>
    <name evidence="3" type="ORF">OMK_00989</name>
</gene>
<dbReference type="Pfam" id="PF01381">
    <property type="entry name" value="HTH_3"/>
    <property type="match status" value="1"/>
</dbReference>
<dbReference type="Gene3D" id="1.10.260.40">
    <property type="entry name" value="lambda repressor-like DNA-binding domains"/>
    <property type="match status" value="1"/>
</dbReference>
<dbReference type="InterPro" id="IPR001387">
    <property type="entry name" value="Cro/C1-type_HTH"/>
</dbReference>
<dbReference type="AlphaFoldDB" id="S1NXP8"/>
<organism evidence="3 4">
    <name type="scientific">Enterococcus dispar ATCC 51266</name>
    <dbReference type="NCBI Taxonomy" id="1139219"/>
    <lineage>
        <taxon>Bacteria</taxon>
        <taxon>Bacillati</taxon>
        <taxon>Bacillota</taxon>
        <taxon>Bacilli</taxon>
        <taxon>Lactobacillales</taxon>
        <taxon>Enterococcaceae</taxon>
        <taxon>Enterococcus</taxon>
    </lineage>
</organism>
<reference evidence="3 4" key="1">
    <citation type="submission" date="2013-03" db="EMBL/GenBank/DDBJ databases">
        <title>The Genome Sequence of Enterococcus dispar ATCC_51266 (Illumina only assembly).</title>
        <authorList>
            <consortium name="The Broad Institute Genomics Platform"/>
            <consortium name="The Broad Institute Genome Sequencing Center for Infectious Disease"/>
            <person name="Earl A."/>
            <person name="Russ C."/>
            <person name="Gilmore M."/>
            <person name="Surin D."/>
            <person name="Walker B."/>
            <person name="Young S."/>
            <person name="Zeng Q."/>
            <person name="Gargeya S."/>
            <person name="Fitzgerald M."/>
            <person name="Haas B."/>
            <person name="Abouelleil A."/>
            <person name="Allen A.W."/>
            <person name="Alvarado L."/>
            <person name="Arachchi H.M."/>
            <person name="Berlin A.M."/>
            <person name="Chapman S.B."/>
            <person name="Gainer-Dewar J."/>
            <person name="Goldberg J."/>
            <person name="Griggs A."/>
            <person name="Gujja S."/>
            <person name="Hansen M."/>
            <person name="Howarth C."/>
            <person name="Imamovic A."/>
            <person name="Ireland A."/>
            <person name="Larimer J."/>
            <person name="McCowan C."/>
            <person name="Murphy C."/>
            <person name="Pearson M."/>
            <person name="Poon T.W."/>
            <person name="Priest M."/>
            <person name="Roberts A."/>
            <person name="Saif S."/>
            <person name="Shea T."/>
            <person name="Sisk P."/>
            <person name="Sykes S."/>
            <person name="Wortman J."/>
            <person name="Nusbaum C."/>
            <person name="Birren B."/>
        </authorList>
    </citation>
    <scope>NUCLEOTIDE SEQUENCE [LARGE SCALE GENOMIC DNA]</scope>
    <source>
        <strain evidence="3 4">ATCC 51266</strain>
    </source>
</reference>
<dbReference type="SUPFAM" id="SSF47413">
    <property type="entry name" value="lambda repressor-like DNA-binding domains"/>
    <property type="match status" value="1"/>
</dbReference>
<dbReference type="STRING" id="44009.RV01_GL001569"/>
<keyword evidence="4" id="KW-1185">Reference proteome</keyword>
<name>S1NXP8_9ENTE</name>
<dbReference type="RefSeq" id="WP_016172168.1">
    <property type="nucleotide sequence ID" value="NZ_ASWK01000001.1"/>
</dbReference>
<proteinExistence type="predicted"/>
<dbReference type="PANTHER" id="PTHR46558">
    <property type="entry name" value="TRACRIPTIONAL REGULATORY PROTEIN-RELATED-RELATED"/>
    <property type="match status" value="1"/>
</dbReference>
<sequence length="76" mass="8679">MNKLKEIRERKGISQEVLAGKLNVSQKTVSSWEIGRTTPKPSQMQHIGDIFGIPKEEIFFGAFNYKNELNSKEVVK</sequence>
<dbReference type="PANTHER" id="PTHR46558:SF15">
    <property type="entry name" value="HELIX-TURN-HELIX DOMAIN PROTEIN"/>
    <property type="match status" value="1"/>
</dbReference>
<protein>
    <recommendedName>
        <fullName evidence="2">HTH cro/C1-type domain-containing protein</fullName>
    </recommendedName>
</protein>
<dbReference type="SMART" id="SM00530">
    <property type="entry name" value="HTH_XRE"/>
    <property type="match status" value="1"/>
</dbReference>
<dbReference type="InterPro" id="IPR010982">
    <property type="entry name" value="Lambda_DNA-bd_dom_sf"/>
</dbReference>
<dbReference type="HOGENOM" id="CLU_066192_62_3_9"/>
<dbReference type="CDD" id="cd00093">
    <property type="entry name" value="HTH_XRE"/>
    <property type="match status" value="1"/>
</dbReference>